<keyword evidence="3" id="KW-1185">Reference proteome</keyword>
<feature type="domain" description="Peptidase M15C" evidence="1">
    <location>
        <begin position="18"/>
        <end position="46"/>
    </location>
</feature>
<dbReference type="GO" id="GO:0008233">
    <property type="term" value="F:peptidase activity"/>
    <property type="evidence" value="ECO:0007669"/>
    <property type="project" value="InterPro"/>
</dbReference>
<dbReference type="EMBL" id="PGLV01000001">
    <property type="protein sequence ID" value="POZ56191.1"/>
    <property type="molecule type" value="Genomic_DNA"/>
</dbReference>
<dbReference type="RefSeq" id="WP_258040982.1">
    <property type="nucleotide sequence ID" value="NZ_PGLV01000001.1"/>
</dbReference>
<protein>
    <recommendedName>
        <fullName evidence="1">Peptidase M15C domain-containing protein</fullName>
    </recommendedName>
</protein>
<name>A0A2S5CZF4_LYSSH</name>
<comment type="caution">
    <text evidence="2">The sequence shown here is derived from an EMBL/GenBank/DDBJ whole genome shotgun (WGS) entry which is preliminary data.</text>
</comment>
<dbReference type="SUPFAM" id="SSF55166">
    <property type="entry name" value="Hedgehog/DD-peptidase"/>
    <property type="match status" value="1"/>
</dbReference>
<gene>
    <name evidence="2" type="ORF">LYSIN_00974</name>
</gene>
<proteinExistence type="predicted"/>
<dbReference type="InterPro" id="IPR039561">
    <property type="entry name" value="Peptidase_M15C"/>
</dbReference>
<dbReference type="Gene3D" id="3.30.1380.10">
    <property type="match status" value="1"/>
</dbReference>
<dbReference type="Proteomes" id="UP000237319">
    <property type="component" value="Unassembled WGS sequence"/>
</dbReference>
<evidence type="ECO:0000259" key="1">
    <source>
        <dbReference type="Pfam" id="PF13539"/>
    </source>
</evidence>
<organism evidence="2 3">
    <name type="scientific">Lysinibacillus sphaericus</name>
    <name type="common">Bacillus sphaericus</name>
    <dbReference type="NCBI Taxonomy" id="1421"/>
    <lineage>
        <taxon>Bacteria</taxon>
        <taxon>Bacillati</taxon>
        <taxon>Bacillota</taxon>
        <taxon>Bacilli</taxon>
        <taxon>Bacillales</taxon>
        <taxon>Bacillaceae</taxon>
        <taxon>Lysinibacillus</taxon>
    </lineage>
</organism>
<evidence type="ECO:0000313" key="3">
    <source>
        <dbReference type="Proteomes" id="UP000237319"/>
    </source>
</evidence>
<sequence length="145" mass="16221">MGHCRGSLKTLIDVDTLTKVGTIARKLGITWGGDWVRRIDRPHFEVKANWKMTKGYKLEGQVIVPSNSKMKVQLIVEDKKEEITVANTTWNPGSPAIRTETENFIAQAVKDGIIQSSHLKDLQNGTMTTDSLIGLYITIQQRGNK</sequence>
<dbReference type="Pfam" id="PF13539">
    <property type="entry name" value="Peptidase_M15_4"/>
    <property type="match status" value="1"/>
</dbReference>
<evidence type="ECO:0000313" key="2">
    <source>
        <dbReference type="EMBL" id="POZ56191.1"/>
    </source>
</evidence>
<accession>A0A2S5CZF4</accession>
<dbReference type="InterPro" id="IPR009045">
    <property type="entry name" value="Zn_M74/Hedgehog-like"/>
</dbReference>
<reference evidence="2 3" key="1">
    <citation type="submission" date="2017-11" db="EMBL/GenBank/DDBJ databases">
        <title>Genome sequence of Lysinibacillus sphaericus, a lignin-degrading bacteria isolated from municipal solid waste soil.</title>
        <authorList>
            <person name="Persinoti G.F."/>
            <person name="Paixao D.A."/>
            <person name="Bugg T.D."/>
            <person name="Squina F.M."/>
        </authorList>
    </citation>
    <scope>NUCLEOTIDE SEQUENCE [LARGE SCALE GENOMIC DNA]</scope>
    <source>
        <strain evidence="2 3">A1</strain>
    </source>
</reference>
<dbReference type="AlphaFoldDB" id="A0A2S5CZF4"/>